<name>A0ABV6S285_9GAMM</name>
<comment type="caution">
    <text evidence="2">The sequence shown here is derived from an EMBL/GenBank/DDBJ whole genome shotgun (WGS) entry which is preliminary data.</text>
</comment>
<keyword evidence="2" id="KW-0378">Hydrolase</keyword>
<evidence type="ECO:0000313" key="3">
    <source>
        <dbReference type="Proteomes" id="UP001589896"/>
    </source>
</evidence>
<keyword evidence="2" id="KW-0482">Metalloprotease</keyword>
<accession>A0ABV6S285</accession>
<dbReference type="PANTHER" id="PTHR39420">
    <property type="match status" value="1"/>
</dbReference>
<gene>
    <name evidence="2" type="ORF">ACFFGH_30735</name>
</gene>
<feature type="region of interest" description="Disordered" evidence="1">
    <location>
        <begin position="424"/>
        <end position="443"/>
    </location>
</feature>
<keyword evidence="2" id="KW-0645">Protease</keyword>
<evidence type="ECO:0000313" key="2">
    <source>
        <dbReference type="EMBL" id="MFC0682228.1"/>
    </source>
</evidence>
<keyword evidence="3" id="KW-1185">Reference proteome</keyword>
<dbReference type="Gene3D" id="1.20.150.30">
    <property type="entry name" value="Zincin-like metallopeptidase, N-terminal domain"/>
    <property type="match status" value="1"/>
</dbReference>
<dbReference type="InterPro" id="IPR042271">
    <property type="entry name" value="Zinicin_2_N"/>
</dbReference>
<organism evidence="2 3">
    <name type="scientific">Lysobacter korlensis</name>
    <dbReference type="NCBI Taxonomy" id="553636"/>
    <lineage>
        <taxon>Bacteria</taxon>
        <taxon>Pseudomonadati</taxon>
        <taxon>Pseudomonadota</taxon>
        <taxon>Gammaproteobacteria</taxon>
        <taxon>Lysobacterales</taxon>
        <taxon>Lysobacteraceae</taxon>
        <taxon>Lysobacter</taxon>
    </lineage>
</organism>
<sequence length="443" mass="48293">MADDPRNDNEDEFRDMLREFLAGNSDIDPARLASAAGLPADPELIKRMMEQLQTALQSSGEGINWSIAREQAKNIASPTTVPTLPAERSALEQAFHVAELWLDEATSLSPLATTPKLMSRTEWATVTMPVWTQLAEPVATSIANALTQVLREQAPEEMAGMMQSAGQIMRNLGGTLFAMQLGQVVGQLSSEVVSGGDIGIPLLGDDAALLPQNVDGFGRGLDIPVDQVQLYLAVRELAHARLFRQAKWLRLHVLTSITEFARGIRVDTDRLEELAADFDPSNPEALREAVTSGALIPPKSEEQLAALARLESMLALIEGWVDVVTAKATLRLPRADAIAETVRRRRASGGPAESAFGTLVGLELRPRRLREAAAMWRKVTDAVGPEARDTVWAHPDVMPTGADIDDPSALIARLGETERVEDDIDRAIDDLLNDDRGDRPREE</sequence>
<dbReference type="EMBL" id="JBHLTG010000012">
    <property type="protein sequence ID" value="MFC0682228.1"/>
    <property type="molecule type" value="Genomic_DNA"/>
</dbReference>
<dbReference type="RefSeq" id="WP_386676059.1">
    <property type="nucleotide sequence ID" value="NZ_JBHLTG010000012.1"/>
</dbReference>
<dbReference type="Pfam" id="PF10103">
    <property type="entry name" value="Zincin_2"/>
    <property type="match status" value="1"/>
</dbReference>
<dbReference type="Proteomes" id="UP001589896">
    <property type="component" value="Unassembled WGS sequence"/>
</dbReference>
<dbReference type="PANTHER" id="PTHR39420:SF2">
    <property type="entry name" value="HYDROLASE"/>
    <property type="match status" value="1"/>
</dbReference>
<dbReference type="SUPFAM" id="SSF55486">
    <property type="entry name" value="Metalloproteases ('zincins'), catalytic domain"/>
    <property type="match status" value="1"/>
</dbReference>
<evidence type="ECO:0000256" key="1">
    <source>
        <dbReference type="SAM" id="MobiDB-lite"/>
    </source>
</evidence>
<dbReference type="GO" id="GO:0008237">
    <property type="term" value="F:metallopeptidase activity"/>
    <property type="evidence" value="ECO:0007669"/>
    <property type="project" value="UniProtKB-KW"/>
</dbReference>
<feature type="compositionally biased region" description="Basic and acidic residues" evidence="1">
    <location>
        <begin position="425"/>
        <end position="443"/>
    </location>
</feature>
<dbReference type="InterPro" id="IPR018766">
    <property type="entry name" value="Zinicin_2"/>
</dbReference>
<protein>
    <submittedName>
        <fullName evidence="2">Zinc-dependent metalloprotease</fullName>
    </submittedName>
</protein>
<dbReference type="NCBIfam" id="TIGR03624">
    <property type="entry name" value="putative hydrolase"/>
    <property type="match status" value="1"/>
</dbReference>
<proteinExistence type="predicted"/>
<reference evidence="2 3" key="1">
    <citation type="submission" date="2024-09" db="EMBL/GenBank/DDBJ databases">
        <authorList>
            <person name="Sun Q."/>
            <person name="Mori K."/>
        </authorList>
    </citation>
    <scope>NUCLEOTIDE SEQUENCE [LARGE SCALE GENOMIC DNA]</scope>
    <source>
        <strain evidence="2 3">KCTC 23076</strain>
    </source>
</reference>